<accession>A0AAV7IL57</accession>
<feature type="region of interest" description="Disordered" evidence="1">
    <location>
        <begin position="68"/>
        <end position="98"/>
    </location>
</feature>
<evidence type="ECO:0000313" key="2">
    <source>
        <dbReference type="EMBL" id="KAH0563762.1"/>
    </source>
</evidence>
<gene>
    <name evidence="2" type="ORF">KQX54_006043</name>
</gene>
<evidence type="ECO:0000313" key="3">
    <source>
        <dbReference type="Proteomes" id="UP000826195"/>
    </source>
</evidence>
<keyword evidence="3" id="KW-1185">Reference proteome</keyword>
<proteinExistence type="predicted"/>
<dbReference type="EMBL" id="JAHXZJ010000002">
    <property type="protein sequence ID" value="KAH0563762.1"/>
    <property type="molecule type" value="Genomic_DNA"/>
</dbReference>
<sequence length="98" mass="11628">MKVELTPENIAKINASIPVIQEVLRITNVPQDEYGKVKEIWQLEADIRQLEEDLHYYESYVRDFNQQSGNQSFRGRRRGRGRGRGRGFRGHYEMNQPY</sequence>
<dbReference type="Proteomes" id="UP000826195">
    <property type="component" value="Unassembled WGS sequence"/>
</dbReference>
<reference evidence="2 3" key="1">
    <citation type="journal article" date="2021" name="J. Hered.">
        <title>A chromosome-level genome assembly of the parasitoid wasp, Cotesia glomerata (Hymenoptera: Braconidae).</title>
        <authorList>
            <person name="Pinto B.J."/>
            <person name="Weis J.J."/>
            <person name="Gamble T."/>
            <person name="Ode P.J."/>
            <person name="Paul R."/>
            <person name="Zaspel J.M."/>
        </authorList>
    </citation>
    <scope>NUCLEOTIDE SEQUENCE [LARGE SCALE GENOMIC DNA]</scope>
    <source>
        <strain evidence="2">CgM1</strain>
    </source>
</reference>
<comment type="caution">
    <text evidence="2">The sequence shown here is derived from an EMBL/GenBank/DDBJ whole genome shotgun (WGS) entry which is preliminary data.</text>
</comment>
<feature type="compositionally biased region" description="Basic residues" evidence="1">
    <location>
        <begin position="74"/>
        <end position="89"/>
    </location>
</feature>
<protein>
    <submittedName>
        <fullName evidence="2">Uncharacterized protein</fullName>
    </submittedName>
</protein>
<organism evidence="2 3">
    <name type="scientific">Cotesia glomerata</name>
    <name type="common">Lepidopteran parasitic wasp</name>
    <name type="synonym">Apanteles glomeratus</name>
    <dbReference type="NCBI Taxonomy" id="32391"/>
    <lineage>
        <taxon>Eukaryota</taxon>
        <taxon>Metazoa</taxon>
        <taxon>Ecdysozoa</taxon>
        <taxon>Arthropoda</taxon>
        <taxon>Hexapoda</taxon>
        <taxon>Insecta</taxon>
        <taxon>Pterygota</taxon>
        <taxon>Neoptera</taxon>
        <taxon>Endopterygota</taxon>
        <taxon>Hymenoptera</taxon>
        <taxon>Apocrita</taxon>
        <taxon>Ichneumonoidea</taxon>
        <taxon>Braconidae</taxon>
        <taxon>Microgastrinae</taxon>
        <taxon>Cotesia</taxon>
    </lineage>
</organism>
<evidence type="ECO:0000256" key="1">
    <source>
        <dbReference type="SAM" id="MobiDB-lite"/>
    </source>
</evidence>
<name>A0AAV7IL57_COTGL</name>
<dbReference type="AlphaFoldDB" id="A0AAV7IL57"/>